<reference evidence="1" key="1">
    <citation type="journal article" date="2023" name="G3 (Bethesda)">
        <title>Whole genome assemblies of Zophobas morio and Tenebrio molitor.</title>
        <authorList>
            <person name="Kaur S."/>
            <person name="Stinson S.A."/>
            <person name="diCenzo G.C."/>
        </authorList>
    </citation>
    <scope>NUCLEOTIDE SEQUENCE</scope>
    <source>
        <strain evidence="1">QUZm001</strain>
    </source>
</reference>
<sequence length="91" mass="10794">MMLAPVTFTSDHIETLYELDIELQEEVGRVTSWYSLRRLLLITLLHVVFYLQTEACPVDEHTAILHQCLDGHCKRCRWLLYLIRGSTTFYY</sequence>
<comment type="caution">
    <text evidence="1">The sequence shown here is derived from an EMBL/GenBank/DDBJ whole genome shotgun (WGS) entry which is preliminary data.</text>
</comment>
<evidence type="ECO:0000313" key="1">
    <source>
        <dbReference type="EMBL" id="KAJ3630084.1"/>
    </source>
</evidence>
<organism evidence="1 2">
    <name type="scientific">Zophobas morio</name>
    <dbReference type="NCBI Taxonomy" id="2755281"/>
    <lineage>
        <taxon>Eukaryota</taxon>
        <taxon>Metazoa</taxon>
        <taxon>Ecdysozoa</taxon>
        <taxon>Arthropoda</taxon>
        <taxon>Hexapoda</taxon>
        <taxon>Insecta</taxon>
        <taxon>Pterygota</taxon>
        <taxon>Neoptera</taxon>
        <taxon>Endopterygota</taxon>
        <taxon>Coleoptera</taxon>
        <taxon>Polyphaga</taxon>
        <taxon>Cucujiformia</taxon>
        <taxon>Tenebrionidae</taxon>
        <taxon>Zophobas</taxon>
    </lineage>
</organism>
<protein>
    <submittedName>
        <fullName evidence="1">Uncharacterized protein</fullName>
    </submittedName>
</protein>
<dbReference type="SUPFAM" id="SSF53800">
    <property type="entry name" value="Chelatase"/>
    <property type="match status" value="1"/>
</dbReference>
<accession>A0AA38LZM4</accession>
<keyword evidence="2" id="KW-1185">Reference proteome</keyword>
<dbReference type="Gene3D" id="3.40.50.1400">
    <property type="match status" value="1"/>
</dbReference>
<gene>
    <name evidence="1" type="ORF">Zmor_027087</name>
</gene>
<dbReference type="EMBL" id="JALNTZ010000848">
    <property type="protein sequence ID" value="KAJ3630084.1"/>
    <property type="molecule type" value="Genomic_DNA"/>
</dbReference>
<dbReference type="AlphaFoldDB" id="A0AA38LZM4"/>
<dbReference type="Proteomes" id="UP001168821">
    <property type="component" value="Unassembled WGS sequence"/>
</dbReference>
<name>A0AA38LZM4_9CUCU</name>
<evidence type="ECO:0000313" key="2">
    <source>
        <dbReference type="Proteomes" id="UP001168821"/>
    </source>
</evidence>
<proteinExistence type="predicted"/>